<sequence>MDNTLTSNITSAETIQLQSPELNPNSPLVYTTQKVSLNCFRADLNASMQSREFGVPAFSLATFLGHLTTLMSRADRIPIFIRNCPAPSRGVRPSAAYQAPPVLHGPSNSCHGHFYAAIAQLGRAASMYSISDTVPAGPRMLAPSLQTPQTQLHQLSYPLSLLLLHTSPASYTSSVAAASVDADNHSIVSGQTSSPIATINSNSSSEEGSRLVTNHPRQPVAVLQPIVVRAPPVGACRMRYSHGTMRMLVSPDQAAVAPISDDSDPSDDEPTAEEEVAVSRELNIAVFPFLLRTPELFAITDEIAVTAALD</sequence>
<dbReference type="EMBL" id="CAXLJM020000012">
    <property type="protein sequence ID" value="CAL8077080.1"/>
    <property type="molecule type" value="Genomic_DNA"/>
</dbReference>
<comment type="caution">
    <text evidence="2">The sequence shown here is derived from an EMBL/GenBank/DDBJ whole genome shotgun (WGS) entry which is preliminary data.</text>
</comment>
<evidence type="ECO:0000313" key="3">
    <source>
        <dbReference type="Proteomes" id="UP001642540"/>
    </source>
</evidence>
<proteinExistence type="predicted"/>
<evidence type="ECO:0000313" key="2">
    <source>
        <dbReference type="EMBL" id="CAL8077080.1"/>
    </source>
</evidence>
<protein>
    <submittedName>
        <fullName evidence="2">Uncharacterized protein</fullName>
    </submittedName>
</protein>
<accession>A0ABP1PVM3</accession>
<keyword evidence="3" id="KW-1185">Reference proteome</keyword>
<gene>
    <name evidence="2" type="ORF">ODALV1_LOCUS3690</name>
</gene>
<name>A0ABP1PVM3_9HEXA</name>
<evidence type="ECO:0000256" key="1">
    <source>
        <dbReference type="SAM" id="MobiDB-lite"/>
    </source>
</evidence>
<reference evidence="2 3" key="1">
    <citation type="submission" date="2024-08" db="EMBL/GenBank/DDBJ databases">
        <authorList>
            <person name="Cucini C."/>
            <person name="Frati F."/>
        </authorList>
    </citation>
    <scope>NUCLEOTIDE SEQUENCE [LARGE SCALE GENOMIC DNA]</scope>
</reference>
<feature type="region of interest" description="Disordered" evidence="1">
    <location>
        <begin position="188"/>
        <end position="212"/>
    </location>
</feature>
<dbReference type="Proteomes" id="UP001642540">
    <property type="component" value="Unassembled WGS sequence"/>
</dbReference>
<organism evidence="2 3">
    <name type="scientific">Orchesella dallaii</name>
    <dbReference type="NCBI Taxonomy" id="48710"/>
    <lineage>
        <taxon>Eukaryota</taxon>
        <taxon>Metazoa</taxon>
        <taxon>Ecdysozoa</taxon>
        <taxon>Arthropoda</taxon>
        <taxon>Hexapoda</taxon>
        <taxon>Collembola</taxon>
        <taxon>Entomobryomorpha</taxon>
        <taxon>Entomobryoidea</taxon>
        <taxon>Orchesellidae</taxon>
        <taxon>Orchesellinae</taxon>
        <taxon>Orchesella</taxon>
    </lineage>
</organism>